<dbReference type="InterPro" id="IPR029058">
    <property type="entry name" value="AB_hydrolase_fold"/>
</dbReference>
<organism evidence="2 3">
    <name type="scientific">Gymnopus androsaceus JB14</name>
    <dbReference type="NCBI Taxonomy" id="1447944"/>
    <lineage>
        <taxon>Eukaryota</taxon>
        <taxon>Fungi</taxon>
        <taxon>Dikarya</taxon>
        <taxon>Basidiomycota</taxon>
        <taxon>Agaricomycotina</taxon>
        <taxon>Agaricomycetes</taxon>
        <taxon>Agaricomycetidae</taxon>
        <taxon>Agaricales</taxon>
        <taxon>Marasmiineae</taxon>
        <taxon>Omphalotaceae</taxon>
        <taxon>Gymnopus</taxon>
    </lineage>
</organism>
<protein>
    <recommendedName>
        <fullName evidence="1">T6SS Phospholipase effector Tle1-like catalytic domain-containing protein</fullName>
    </recommendedName>
</protein>
<dbReference type="Gene3D" id="3.40.50.1820">
    <property type="entry name" value="alpha/beta hydrolase"/>
    <property type="match status" value="1"/>
</dbReference>
<dbReference type="Pfam" id="PF09994">
    <property type="entry name" value="T6SS_Tle1-like_cat"/>
    <property type="match status" value="1"/>
</dbReference>
<dbReference type="InterPro" id="IPR018712">
    <property type="entry name" value="Tle1-like_cat"/>
</dbReference>
<gene>
    <name evidence="2" type="ORF">BT96DRAFT_995518</name>
</gene>
<dbReference type="EMBL" id="ML769493">
    <property type="protein sequence ID" value="KAE9397693.1"/>
    <property type="molecule type" value="Genomic_DNA"/>
</dbReference>
<dbReference type="AlphaFoldDB" id="A0A6A4HIA5"/>
<dbReference type="OrthoDB" id="3162439at2759"/>
<evidence type="ECO:0000259" key="1">
    <source>
        <dbReference type="Pfam" id="PF09994"/>
    </source>
</evidence>
<dbReference type="PANTHER" id="PTHR33840">
    <property type="match status" value="1"/>
</dbReference>
<dbReference type="PANTHER" id="PTHR33840:SF1">
    <property type="entry name" value="TLE1 PHOSPHOLIPASE DOMAIN-CONTAINING PROTEIN"/>
    <property type="match status" value="1"/>
</dbReference>
<dbReference type="Proteomes" id="UP000799118">
    <property type="component" value="Unassembled WGS sequence"/>
</dbReference>
<reference evidence="2" key="1">
    <citation type="journal article" date="2019" name="Environ. Microbiol.">
        <title>Fungal ecological strategies reflected in gene transcription - a case study of two litter decomposers.</title>
        <authorList>
            <person name="Barbi F."/>
            <person name="Kohler A."/>
            <person name="Barry K."/>
            <person name="Baskaran P."/>
            <person name="Daum C."/>
            <person name="Fauchery L."/>
            <person name="Ihrmark K."/>
            <person name="Kuo A."/>
            <person name="LaButti K."/>
            <person name="Lipzen A."/>
            <person name="Morin E."/>
            <person name="Grigoriev I.V."/>
            <person name="Henrissat B."/>
            <person name="Lindahl B."/>
            <person name="Martin F."/>
        </authorList>
    </citation>
    <scope>NUCLEOTIDE SEQUENCE</scope>
    <source>
        <strain evidence="2">JB14</strain>
    </source>
</reference>
<evidence type="ECO:0000313" key="3">
    <source>
        <dbReference type="Proteomes" id="UP000799118"/>
    </source>
</evidence>
<accession>A0A6A4HIA5</accession>
<evidence type="ECO:0000313" key="2">
    <source>
        <dbReference type="EMBL" id="KAE9397693.1"/>
    </source>
</evidence>
<sequence>MPESSYIPKRSPDAKFRTLIVLLDGTGDSVDNDVTNIVRLRDMLCDEWNENQKVLYVQGIGSKTDDSWQTWTHRMIDQAIAGSFHKFVIKPYEWLAQNYNDGDKICIFGFSRGAYTARVLAGMINGLGLLPKEKSDQGEKVYDQYDDYAQLRDKARGDPGKLARLFNVVYPLLGKAKIEPERNPEKKEQELLASLKEQWDEFKVKNECQEVFIDFLGCWDSVNSVGYGSSIKLPLTRTNDMVRTFRHAIALDEHRVKFKQTNWKGPRKEGSDSADNQIVRNQGARQMLRRFGLLAATAVNVGGGSVPNGTRPNLAHISLRWMVRECFRMNSSILFKEQRIKAIGIDPSSIYPIVKHRPEISSFSSSSSDIAVADPQTWGEYFYSWIPSTSKLPETLPIPTQSEEELDAIDALAPAYDQLTLHPGKWWLMEKKKEKKNWRGEDGKQVEVQETHNNHGRTIPPHSYSHGGKIKVHRTVQIRMEATFGGGKRERAEYIPLARVGLKKARHEDKKTFEQAGSGLL</sequence>
<keyword evidence="3" id="KW-1185">Reference proteome</keyword>
<feature type="domain" description="T6SS Phospholipase effector Tle1-like catalytic" evidence="1">
    <location>
        <begin position="17"/>
        <end position="325"/>
    </location>
</feature>
<dbReference type="SUPFAM" id="SSF53474">
    <property type="entry name" value="alpha/beta-Hydrolases"/>
    <property type="match status" value="1"/>
</dbReference>
<proteinExistence type="predicted"/>
<name>A0A6A4HIA5_9AGAR</name>